<dbReference type="AlphaFoldDB" id="A0A5C6S1M4"/>
<evidence type="ECO:0000256" key="1">
    <source>
        <dbReference type="SAM" id="Phobius"/>
    </source>
</evidence>
<accession>A0A5C6S1M4</accession>
<dbReference type="OrthoDB" id="5706484at2"/>
<feature type="transmembrane region" description="Helical" evidence="1">
    <location>
        <begin position="78"/>
        <end position="102"/>
    </location>
</feature>
<keyword evidence="3" id="KW-1185">Reference proteome</keyword>
<dbReference type="EMBL" id="VOOR01000004">
    <property type="protein sequence ID" value="TXB68324.1"/>
    <property type="molecule type" value="Genomic_DNA"/>
</dbReference>
<organism evidence="2 3">
    <name type="scientific">Phaeodactylibacter luteus</name>
    <dbReference type="NCBI Taxonomy" id="1564516"/>
    <lineage>
        <taxon>Bacteria</taxon>
        <taxon>Pseudomonadati</taxon>
        <taxon>Bacteroidota</taxon>
        <taxon>Saprospiria</taxon>
        <taxon>Saprospirales</taxon>
        <taxon>Haliscomenobacteraceae</taxon>
        <taxon>Phaeodactylibacter</taxon>
    </lineage>
</organism>
<keyword evidence="1" id="KW-0472">Membrane</keyword>
<sequence>MTFEEWQKDWAAYQRRLDHNQHINETILDKLQRQEARYPLRRLWALRWLEVKIWLLLLAGLWYCTAAFQAWSAPQLSAIVLALFATAGIIGSTGQLILLARLDYKKPILELQADIRQLRAHQLLFSRLLISSVPFYMAHIFFWFRLLLGIDLYQVADPLWLNAQIGFSALLLPATAWLVRELGKTNPRFAWVGQLRAHLLGKEARQALSELEDIRRFSN</sequence>
<dbReference type="Proteomes" id="UP000321580">
    <property type="component" value="Unassembled WGS sequence"/>
</dbReference>
<feature type="transmembrane region" description="Helical" evidence="1">
    <location>
        <begin position="51"/>
        <end position="72"/>
    </location>
</feature>
<evidence type="ECO:0000313" key="3">
    <source>
        <dbReference type="Proteomes" id="UP000321580"/>
    </source>
</evidence>
<reference evidence="2 3" key="1">
    <citation type="submission" date="2019-08" db="EMBL/GenBank/DDBJ databases">
        <title>Genome of Phaeodactylibacter luteus.</title>
        <authorList>
            <person name="Bowman J.P."/>
        </authorList>
    </citation>
    <scope>NUCLEOTIDE SEQUENCE [LARGE SCALE GENOMIC DNA]</scope>
    <source>
        <strain evidence="2 3">KCTC 42180</strain>
    </source>
</reference>
<keyword evidence="1" id="KW-0812">Transmembrane</keyword>
<feature type="transmembrane region" description="Helical" evidence="1">
    <location>
        <begin position="159"/>
        <end position="179"/>
    </location>
</feature>
<evidence type="ECO:0000313" key="2">
    <source>
        <dbReference type="EMBL" id="TXB68324.1"/>
    </source>
</evidence>
<name>A0A5C6S1M4_9BACT</name>
<gene>
    <name evidence="2" type="ORF">FRY97_02795</name>
</gene>
<proteinExistence type="predicted"/>
<comment type="caution">
    <text evidence="2">The sequence shown here is derived from an EMBL/GenBank/DDBJ whole genome shotgun (WGS) entry which is preliminary data.</text>
</comment>
<feature type="transmembrane region" description="Helical" evidence="1">
    <location>
        <begin position="123"/>
        <end position="144"/>
    </location>
</feature>
<keyword evidence="1" id="KW-1133">Transmembrane helix</keyword>
<dbReference type="RefSeq" id="WP_147165904.1">
    <property type="nucleotide sequence ID" value="NZ_VOOR01000004.1"/>
</dbReference>
<protein>
    <submittedName>
        <fullName evidence="2">Uncharacterized protein</fullName>
    </submittedName>
</protein>